<name>A0A8H6TDH2_9AGAR</name>
<protein>
    <submittedName>
        <fullName evidence="3">Zn(2)-C6 fungal-type domain-containing protein</fullName>
    </submittedName>
</protein>
<evidence type="ECO:0000313" key="3">
    <source>
        <dbReference type="EMBL" id="KAF7315465.1"/>
    </source>
</evidence>
<organism evidence="3 4">
    <name type="scientific">Mycena indigotica</name>
    <dbReference type="NCBI Taxonomy" id="2126181"/>
    <lineage>
        <taxon>Eukaryota</taxon>
        <taxon>Fungi</taxon>
        <taxon>Dikarya</taxon>
        <taxon>Basidiomycota</taxon>
        <taxon>Agaricomycotina</taxon>
        <taxon>Agaricomycetes</taxon>
        <taxon>Agaricomycetidae</taxon>
        <taxon>Agaricales</taxon>
        <taxon>Marasmiineae</taxon>
        <taxon>Mycenaceae</taxon>
        <taxon>Mycena</taxon>
    </lineage>
</organism>
<dbReference type="EMBL" id="JACAZF010000001">
    <property type="protein sequence ID" value="KAF7315465.1"/>
    <property type="molecule type" value="Genomic_DNA"/>
</dbReference>
<feature type="compositionally biased region" description="Polar residues" evidence="1">
    <location>
        <begin position="29"/>
        <end position="45"/>
    </location>
</feature>
<feature type="region of interest" description="Disordered" evidence="1">
    <location>
        <begin position="13"/>
        <end position="52"/>
    </location>
</feature>
<evidence type="ECO:0000256" key="1">
    <source>
        <dbReference type="SAM" id="MobiDB-lite"/>
    </source>
</evidence>
<keyword evidence="2" id="KW-1133">Transmembrane helix</keyword>
<dbReference type="RefSeq" id="XP_037225488.1">
    <property type="nucleotide sequence ID" value="XM_037357578.1"/>
</dbReference>
<reference evidence="3" key="1">
    <citation type="submission" date="2020-05" db="EMBL/GenBank/DDBJ databases">
        <title>Mycena genomes resolve the evolution of fungal bioluminescence.</title>
        <authorList>
            <person name="Tsai I.J."/>
        </authorList>
    </citation>
    <scope>NUCLEOTIDE SEQUENCE</scope>
    <source>
        <strain evidence="3">171206Taipei</strain>
    </source>
</reference>
<accession>A0A8H6TDH2</accession>
<feature type="transmembrane region" description="Helical" evidence="2">
    <location>
        <begin position="70"/>
        <end position="91"/>
    </location>
</feature>
<dbReference type="Proteomes" id="UP000636479">
    <property type="component" value="Unassembled WGS sequence"/>
</dbReference>
<keyword evidence="2" id="KW-0812">Transmembrane</keyword>
<evidence type="ECO:0000256" key="2">
    <source>
        <dbReference type="SAM" id="Phobius"/>
    </source>
</evidence>
<gene>
    <name evidence="3" type="ORF">MIND_00061400</name>
</gene>
<dbReference type="GeneID" id="59340094"/>
<dbReference type="AlphaFoldDB" id="A0A8H6TDH2"/>
<keyword evidence="4" id="KW-1185">Reference proteome</keyword>
<proteinExistence type="predicted"/>
<sequence length="490" mass="53002">MILLDDDSSKLLPSTQPTLRFPEPAAGRSSLSLPDYETSQAQQRPATHLRNPSKLPFPSHFDSRSRFWRAIFFALAIYVFLTVVIGIPLIVTKIILPKKQAPPNLQNLFLEDSDAAGPFLFGSDNMVMAASSIQCDAWDSTGFSNGLFTASVRRSLSPTGLFSVRSNATDEVLPRAGGSHNLTVAVNADASETHVLMDLTLSASSLQLRKAAHFCFSPTGTNRGYSIYMPQNIPLSDYLAFDIRVLFPQSSQLLTPTDMITYLPMFHQVIGPLSPHVRIANINIAGAGVDIDCDNLQADKIAVKTSFAAIKGTFSVSQSLALDNIEGPIYTNVTLVNDPTSGLATYIKADTGNSDLNVNITMASTSSGRTPHYNSNLRTFNGSLAVTMTHENSTPPAVVQLQVTNNQAPTKISLDSRFSGAYDLRSKLAAVRIKHPHMPSDWHVYTDTNSTSTVRGWAGWGMRPTDPNPSSDGKVTAVSSLSPIVLQLGT</sequence>
<dbReference type="OrthoDB" id="3233661at2759"/>
<comment type="caution">
    <text evidence="3">The sequence shown here is derived from an EMBL/GenBank/DDBJ whole genome shotgun (WGS) entry which is preliminary data.</text>
</comment>
<keyword evidence="2" id="KW-0472">Membrane</keyword>
<evidence type="ECO:0000313" key="4">
    <source>
        <dbReference type="Proteomes" id="UP000636479"/>
    </source>
</evidence>